<accession>A0ABU9AID9</accession>
<dbReference type="PANTHER" id="PTHR42973">
    <property type="entry name" value="BINDING OXIDOREDUCTASE, PUTATIVE (AFU_ORTHOLOGUE AFUA_1G17690)-RELATED"/>
    <property type="match status" value="1"/>
</dbReference>
<protein>
    <submittedName>
        <fullName evidence="7">FAD-binding protein</fullName>
    </submittedName>
</protein>
<dbReference type="PROSITE" id="PS51387">
    <property type="entry name" value="FAD_PCMH"/>
    <property type="match status" value="1"/>
</dbReference>
<evidence type="ECO:0000259" key="6">
    <source>
        <dbReference type="PROSITE" id="PS51387"/>
    </source>
</evidence>
<dbReference type="Gene3D" id="3.30.43.10">
    <property type="entry name" value="Uridine Diphospho-n-acetylenolpyruvylglucosamine Reductase, domain 2"/>
    <property type="match status" value="1"/>
</dbReference>
<comment type="caution">
    <text evidence="7">The sequence shown here is derived from an EMBL/GenBank/DDBJ whole genome shotgun (WGS) entry which is preliminary data.</text>
</comment>
<dbReference type="Pfam" id="PF01565">
    <property type="entry name" value="FAD_binding_4"/>
    <property type="match status" value="1"/>
</dbReference>
<keyword evidence="8" id="KW-1185">Reference proteome</keyword>
<keyword evidence="4" id="KW-0274">FAD</keyword>
<dbReference type="SUPFAM" id="SSF56176">
    <property type="entry name" value="FAD-binding/transporter-associated domain-like"/>
    <property type="match status" value="1"/>
</dbReference>
<dbReference type="InterPro" id="IPR006094">
    <property type="entry name" value="Oxid_FAD_bind_N"/>
</dbReference>
<dbReference type="PANTHER" id="PTHR42973:SF39">
    <property type="entry name" value="FAD-BINDING PCMH-TYPE DOMAIN-CONTAINING PROTEIN"/>
    <property type="match status" value="1"/>
</dbReference>
<evidence type="ECO:0000256" key="5">
    <source>
        <dbReference type="ARBA" id="ARBA00023002"/>
    </source>
</evidence>
<evidence type="ECO:0000256" key="3">
    <source>
        <dbReference type="ARBA" id="ARBA00022630"/>
    </source>
</evidence>
<evidence type="ECO:0000256" key="4">
    <source>
        <dbReference type="ARBA" id="ARBA00022827"/>
    </source>
</evidence>
<dbReference type="InterPro" id="IPR016169">
    <property type="entry name" value="FAD-bd_PCMH_sub2"/>
</dbReference>
<dbReference type="RefSeq" id="WP_346101907.1">
    <property type="nucleotide sequence ID" value="NZ_BAAAOD010000003.1"/>
</dbReference>
<dbReference type="Gene3D" id="3.40.462.20">
    <property type="match status" value="1"/>
</dbReference>
<dbReference type="InterPro" id="IPR006093">
    <property type="entry name" value="Oxy_OxRdtase_FAD_BS"/>
</dbReference>
<comment type="similarity">
    <text evidence="2">Belongs to the oxygen-dependent FAD-linked oxidoreductase family.</text>
</comment>
<keyword evidence="3" id="KW-0285">Flavoprotein</keyword>
<comment type="cofactor">
    <cofactor evidence="1">
        <name>FAD</name>
        <dbReference type="ChEBI" id="CHEBI:57692"/>
    </cofactor>
</comment>
<keyword evidence="5" id="KW-0560">Oxidoreductase</keyword>
<dbReference type="Gene3D" id="3.30.465.10">
    <property type="match status" value="1"/>
</dbReference>
<name>A0ABU9AID9_PSEA5</name>
<dbReference type="InterPro" id="IPR036318">
    <property type="entry name" value="FAD-bd_PCMH-like_sf"/>
</dbReference>
<proteinExistence type="inferred from homology"/>
<reference evidence="7 8" key="1">
    <citation type="submission" date="2024-03" db="EMBL/GenBank/DDBJ databases">
        <title>Draft genome sequence of Pseudonocardia carboxydivorans JCM 14827.</title>
        <authorList>
            <person name="Duangmal K."/>
        </authorList>
    </citation>
    <scope>NUCLEOTIDE SEQUENCE [LARGE SCALE GENOMIC DNA]</scope>
    <source>
        <strain evidence="7 8">JCM 14827</strain>
    </source>
</reference>
<sequence>MTSSSLARPLAELAAAVAGPVLGPSDPGWEQEVGGFNLAHVPTPAAVVGATGEHDVAAAVRWAAAQGMRVAVQATGHGLTGDLDDVVLVSTRRMTELAVDPVARRARVGAGVRWRAVLDAAAPHGLAPLCGSSSGVGVVGYTTGGGLGPLGRRHGFAADHVTRFGVVTADGVARTVDAGSDPDLFWAVRGGRESFGVVTWMEFELVEQPRFHGGGIFFDGGDAPRLLHAWREWAPGLGEDTSTSVALLALPPDPALPAELRGRFVVHLRFTHLGPADEGEALLAPMRAVAAPLLDGVGELPWAAVDAVHSDPTDPMPVWDRGAVLDSLPADAVDAVLAEAGPDSSSPLVLVELRLLGGALSRPAAVPNAVAGRHGAVSLYCLGVPAGPEAAVQVPARAAALLDAVAPWTRGGLVNLAGQAAPDTVAGYWDDDTRLRLAALKRRVDPEGVFGGPVRA</sequence>
<evidence type="ECO:0000256" key="1">
    <source>
        <dbReference type="ARBA" id="ARBA00001974"/>
    </source>
</evidence>
<evidence type="ECO:0000256" key="2">
    <source>
        <dbReference type="ARBA" id="ARBA00005466"/>
    </source>
</evidence>
<feature type="domain" description="FAD-binding PCMH-type" evidence="6">
    <location>
        <begin position="40"/>
        <end position="208"/>
    </location>
</feature>
<evidence type="ECO:0000313" key="8">
    <source>
        <dbReference type="Proteomes" id="UP001367513"/>
    </source>
</evidence>
<dbReference type="EMBL" id="JBBPIX010000011">
    <property type="protein sequence ID" value="MEK6466171.1"/>
    <property type="molecule type" value="Genomic_DNA"/>
</dbReference>
<evidence type="ECO:0000313" key="7">
    <source>
        <dbReference type="EMBL" id="MEK6466171.1"/>
    </source>
</evidence>
<dbReference type="Proteomes" id="UP001367513">
    <property type="component" value="Unassembled WGS sequence"/>
</dbReference>
<dbReference type="InterPro" id="IPR016167">
    <property type="entry name" value="FAD-bd_PCMH_sub1"/>
</dbReference>
<organism evidence="7 8">
    <name type="scientific">Pseudonocardia alni subsp. carboxydivorans</name>
    <dbReference type="NCBI Taxonomy" id="415010"/>
    <lineage>
        <taxon>Bacteria</taxon>
        <taxon>Bacillati</taxon>
        <taxon>Actinomycetota</taxon>
        <taxon>Actinomycetes</taxon>
        <taxon>Pseudonocardiales</taxon>
        <taxon>Pseudonocardiaceae</taxon>
        <taxon>Pseudonocardia</taxon>
    </lineage>
</organism>
<dbReference type="InterPro" id="IPR016166">
    <property type="entry name" value="FAD-bd_PCMH"/>
</dbReference>
<dbReference type="InterPro" id="IPR050416">
    <property type="entry name" value="FAD-linked_Oxidoreductase"/>
</dbReference>
<gene>
    <name evidence="7" type="ORF">WG925_20720</name>
</gene>
<dbReference type="PROSITE" id="PS00862">
    <property type="entry name" value="OX2_COVAL_FAD"/>
    <property type="match status" value="1"/>
</dbReference>